<reference evidence="13" key="1">
    <citation type="submission" date="2021-01" db="EMBL/GenBank/DDBJ databases">
        <authorList>
            <consortium name="Genoscope - CEA"/>
            <person name="William W."/>
        </authorList>
    </citation>
    <scope>NUCLEOTIDE SEQUENCE</scope>
</reference>
<organism evidence="13 14">
    <name type="scientific">Paramecium sonneborni</name>
    <dbReference type="NCBI Taxonomy" id="65129"/>
    <lineage>
        <taxon>Eukaryota</taxon>
        <taxon>Sar</taxon>
        <taxon>Alveolata</taxon>
        <taxon>Ciliophora</taxon>
        <taxon>Intramacronucleata</taxon>
        <taxon>Oligohymenophorea</taxon>
        <taxon>Peniculida</taxon>
        <taxon>Parameciidae</taxon>
        <taxon>Paramecium</taxon>
    </lineage>
</organism>
<dbReference type="GO" id="GO:0005634">
    <property type="term" value="C:nucleus"/>
    <property type="evidence" value="ECO:0007669"/>
    <property type="project" value="TreeGrafter"/>
</dbReference>
<evidence type="ECO:0000259" key="12">
    <source>
        <dbReference type="PROSITE" id="PS50160"/>
    </source>
</evidence>
<dbReference type="Pfam" id="PF04675">
    <property type="entry name" value="DNA_ligase_A_N"/>
    <property type="match status" value="1"/>
</dbReference>
<keyword evidence="6" id="KW-0067">ATP-binding</keyword>
<evidence type="ECO:0000256" key="1">
    <source>
        <dbReference type="ARBA" id="ARBA00007572"/>
    </source>
</evidence>
<evidence type="ECO:0000256" key="4">
    <source>
        <dbReference type="ARBA" id="ARBA00022705"/>
    </source>
</evidence>
<dbReference type="PROSITE" id="PS50160">
    <property type="entry name" value="DNA_LIGASE_A3"/>
    <property type="match status" value="1"/>
</dbReference>
<dbReference type="InterPro" id="IPR012308">
    <property type="entry name" value="DNA_ligase_ATP-dep_N"/>
</dbReference>
<keyword evidence="4" id="KW-0235">DNA replication</keyword>
<dbReference type="OrthoDB" id="206088at2759"/>
<dbReference type="PANTHER" id="PTHR45674">
    <property type="entry name" value="DNA LIGASE 1/3 FAMILY MEMBER"/>
    <property type="match status" value="1"/>
</dbReference>
<dbReference type="InterPro" id="IPR012310">
    <property type="entry name" value="DNA_ligase_ATP-dep_cent"/>
</dbReference>
<keyword evidence="14" id="KW-1185">Reference proteome</keyword>
<dbReference type="CDD" id="cd07969">
    <property type="entry name" value="OBF_DNA_ligase_I"/>
    <property type="match status" value="1"/>
</dbReference>
<evidence type="ECO:0000256" key="6">
    <source>
        <dbReference type="ARBA" id="ARBA00022840"/>
    </source>
</evidence>
<evidence type="ECO:0000313" key="13">
    <source>
        <dbReference type="EMBL" id="CAD8127805.1"/>
    </source>
</evidence>
<accession>A0A8S1RLY7</accession>
<comment type="catalytic activity">
    <reaction evidence="7">
        <text>ATP + (deoxyribonucleotide)n-3'-hydroxyl + 5'-phospho-(deoxyribonucleotide)m = (deoxyribonucleotide)n+m + AMP + diphosphate.</text>
        <dbReference type="EC" id="6.5.1.1"/>
    </reaction>
</comment>
<evidence type="ECO:0000256" key="7">
    <source>
        <dbReference type="ARBA" id="ARBA00034003"/>
    </source>
</evidence>
<dbReference type="AlphaFoldDB" id="A0A8S1RLY7"/>
<dbReference type="FunFam" id="2.40.50.140:FF:000062">
    <property type="entry name" value="DNA ligase"/>
    <property type="match status" value="1"/>
</dbReference>
<evidence type="ECO:0000256" key="8">
    <source>
        <dbReference type="ARBA" id="ARBA00041131"/>
    </source>
</evidence>
<dbReference type="Pfam" id="PF01068">
    <property type="entry name" value="DNA_ligase_A_M"/>
    <property type="match status" value="1"/>
</dbReference>
<dbReference type="GO" id="GO:0003677">
    <property type="term" value="F:DNA binding"/>
    <property type="evidence" value="ECO:0007669"/>
    <property type="project" value="InterPro"/>
</dbReference>
<evidence type="ECO:0000256" key="10">
    <source>
        <dbReference type="RuleBase" id="RU004196"/>
    </source>
</evidence>
<dbReference type="CDD" id="cd07900">
    <property type="entry name" value="Adenylation_DNA_ligase_I_Euk"/>
    <property type="match status" value="1"/>
</dbReference>
<dbReference type="EC" id="6.5.1.1" evidence="2"/>
<evidence type="ECO:0000256" key="9">
    <source>
        <dbReference type="ARBA" id="ARBA00041666"/>
    </source>
</evidence>
<evidence type="ECO:0000256" key="11">
    <source>
        <dbReference type="SAM" id="MobiDB-lite"/>
    </source>
</evidence>
<dbReference type="Pfam" id="PF04679">
    <property type="entry name" value="DNA_ligase_A_C"/>
    <property type="match status" value="1"/>
</dbReference>
<keyword evidence="5" id="KW-0547">Nucleotide-binding</keyword>
<dbReference type="InterPro" id="IPR000977">
    <property type="entry name" value="DNA_ligase_ATP-dep"/>
</dbReference>
<dbReference type="GO" id="GO:0005524">
    <property type="term" value="F:ATP binding"/>
    <property type="evidence" value="ECO:0007669"/>
    <property type="project" value="UniProtKB-KW"/>
</dbReference>
<dbReference type="PROSITE" id="PS00333">
    <property type="entry name" value="DNA_LIGASE_A2"/>
    <property type="match status" value="1"/>
</dbReference>
<dbReference type="InterPro" id="IPR050191">
    <property type="entry name" value="ATP-dep_DNA_ligase"/>
</dbReference>
<comment type="caution">
    <text evidence="13">The sequence shown here is derived from an EMBL/GenBank/DDBJ whole genome shotgun (WGS) entry which is preliminary data.</text>
</comment>
<dbReference type="GO" id="GO:0005739">
    <property type="term" value="C:mitochondrion"/>
    <property type="evidence" value="ECO:0007669"/>
    <property type="project" value="TreeGrafter"/>
</dbReference>
<dbReference type="Proteomes" id="UP000692954">
    <property type="component" value="Unassembled WGS sequence"/>
</dbReference>
<dbReference type="GO" id="GO:0071897">
    <property type="term" value="P:DNA biosynthetic process"/>
    <property type="evidence" value="ECO:0007669"/>
    <property type="project" value="InterPro"/>
</dbReference>
<dbReference type="GO" id="GO:0006281">
    <property type="term" value="P:DNA repair"/>
    <property type="evidence" value="ECO:0007669"/>
    <property type="project" value="InterPro"/>
</dbReference>
<dbReference type="GO" id="GO:0006273">
    <property type="term" value="P:lagging strand elongation"/>
    <property type="evidence" value="ECO:0007669"/>
    <property type="project" value="TreeGrafter"/>
</dbReference>
<dbReference type="GO" id="GO:0006310">
    <property type="term" value="P:DNA recombination"/>
    <property type="evidence" value="ECO:0007669"/>
    <property type="project" value="InterPro"/>
</dbReference>
<keyword evidence="3" id="KW-0436">Ligase</keyword>
<evidence type="ECO:0000256" key="3">
    <source>
        <dbReference type="ARBA" id="ARBA00022598"/>
    </source>
</evidence>
<evidence type="ECO:0000256" key="2">
    <source>
        <dbReference type="ARBA" id="ARBA00012727"/>
    </source>
</evidence>
<feature type="region of interest" description="Disordered" evidence="11">
    <location>
        <begin position="1"/>
        <end position="21"/>
    </location>
</feature>
<sequence length="681" mass="78508">MQKNISSYFKSSKKGEDSNDQIKEQQFIDENLKKEKQVVVGQKICSSKSKQHNIDIKGGILFIDMAELYEQVGEIKGQNSKDAIKELVAKMFIRIMKENREEFVPAYLFSILKLGPDYESWELGIGQGIIVKSISAVSGKSEKQVRELLNTLGDLGLAIEKSKSTQTSLNKFFVSQNVKEEVKLTMIQVFNTLQQLQKQEGTGSSLEKERILTNLLRIAKPIEAKYIVRFIEKNLKIGAAEKTMQAALARAFQLYHKGNIDGDYESIINQALCECPNYHKIIDTLFNIKSLQEVPKLCHIIPGVPCKPMLAKPMKSIQMIFQRFENMKFTCEYKYDGLRGQIHFENGQVSIFSRNLENMTQTYPDIVNYIQTNYQHLNGFIIDSEIVAYDVGNNRILPFQTLTSRAKKNVDQSQIEIQVCLYIFDLLYLNKESYLKETLEKRRQILRETFKEEDGKLKFATSRDSENFEEIEEFLLNSIKMGCEGLMIKTLEINSQYEPAKRSFNWLKLKKDYLDNGLSDTFDLVPIGGCYGTGKRKGFYGSYLLACYNEDMDQYETTCKIGTGFSDENLEKYYEFFQDHKIPHPLQEYKCDGVNMDVWFNPVIVWEIKSADIQISPIYSACSTILQQNNKGVGLRFPRLIKVREDKKPNEATSAQFLYDVYKQQAVVASNNTFEQDDDFY</sequence>
<evidence type="ECO:0000256" key="5">
    <source>
        <dbReference type="ARBA" id="ARBA00022741"/>
    </source>
</evidence>
<dbReference type="GO" id="GO:0003910">
    <property type="term" value="F:DNA ligase (ATP) activity"/>
    <property type="evidence" value="ECO:0007669"/>
    <property type="project" value="UniProtKB-EC"/>
</dbReference>
<name>A0A8S1RLY7_9CILI</name>
<proteinExistence type="inferred from homology"/>
<feature type="domain" description="ATP-dependent DNA ligase family profile" evidence="12">
    <location>
        <begin position="412"/>
        <end position="549"/>
    </location>
</feature>
<dbReference type="EMBL" id="CAJJDN010000180">
    <property type="protein sequence ID" value="CAD8127805.1"/>
    <property type="molecule type" value="Genomic_DNA"/>
</dbReference>
<dbReference type="InterPro" id="IPR012309">
    <property type="entry name" value="DNA_ligase_ATP-dep_C"/>
</dbReference>
<feature type="compositionally biased region" description="Polar residues" evidence="11">
    <location>
        <begin position="1"/>
        <end position="10"/>
    </location>
</feature>
<evidence type="ECO:0000313" key="14">
    <source>
        <dbReference type="Proteomes" id="UP000692954"/>
    </source>
</evidence>
<dbReference type="NCBIfam" id="TIGR00574">
    <property type="entry name" value="dnl1"/>
    <property type="match status" value="1"/>
</dbReference>
<protein>
    <recommendedName>
        <fullName evidence="8">DNA ligase 1</fullName>
        <ecNumber evidence="2">6.5.1.1</ecNumber>
    </recommendedName>
    <alternativeName>
        <fullName evidence="9">DNA ligase I</fullName>
    </alternativeName>
</protein>
<dbReference type="FunFam" id="3.30.470.30:FF:000016">
    <property type="entry name" value="DNA ligase"/>
    <property type="match status" value="1"/>
</dbReference>
<comment type="similarity">
    <text evidence="1 10">Belongs to the ATP-dependent DNA ligase family.</text>
</comment>
<gene>
    <name evidence="13" type="ORF">PSON_ATCC_30995.1.T1800026</name>
</gene>
<dbReference type="InterPro" id="IPR016059">
    <property type="entry name" value="DNA_ligase_ATP-dep_CS"/>
</dbReference>
<dbReference type="PANTHER" id="PTHR45674:SF4">
    <property type="entry name" value="DNA LIGASE 1"/>
    <property type="match status" value="1"/>
</dbReference>